<evidence type="ECO:0000313" key="4">
    <source>
        <dbReference type="EMBL" id="PJF46605.1"/>
    </source>
</evidence>
<feature type="binding site" evidence="2">
    <location>
        <position position="77"/>
    </location>
    <ligand>
        <name>Cu cation</name>
        <dbReference type="ChEBI" id="CHEBI:23378"/>
    </ligand>
</feature>
<feature type="non-terminal residue" evidence="4">
    <location>
        <position position="134"/>
    </location>
</feature>
<dbReference type="CDD" id="cd02968">
    <property type="entry name" value="SCO"/>
    <property type="match status" value="1"/>
</dbReference>
<dbReference type="SUPFAM" id="SSF52540">
    <property type="entry name" value="P-loop containing nucleoside triphosphate hydrolases"/>
    <property type="match status" value="1"/>
</dbReference>
<name>A0A2M8Q9W4_9CHLR</name>
<dbReference type="Pfam" id="PF02630">
    <property type="entry name" value="SCO1-SenC"/>
    <property type="match status" value="1"/>
</dbReference>
<dbReference type="SUPFAM" id="SSF52833">
    <property type="entry name" value="Thioredoxin-like"/>
    <property type="match status" value="1"/>
</dbReference>
<feature type="disulfide bond" description="Redox-active" evidence="3">
    <location>
        <begin position="77"/>
        <end position="81"/>
    </location>
</feature>
<proteinExistence type="inferred from homology"/>
<dbReference type="PANTHER" id="PTHR12151">
    <property type="entry name" value="ELECTRON TRANSPORT PROTIN SCO1/SENC FAMILY MEMBER"/>
    <property type="match status" value="1"/>
</dbReference>
<evidence type="ECO:0000256" key="1">
    <source>
        <dbReference type="ARBA" id="ARBA00010996"/>
    </source>
</evidence>
<feature type="binding site" evidence="2">
    <location>
        <position position="81"/>
    </location>
    <ligand>
        <name>Cu cation</name>
        <dbReference type="ChEBI" id="CHEBI:23378"/>
    </ligand>
</feature>
<protein>
    <recommendedName>
        <fullName evidence="6">SCO family protein</fullName>
    </recommendedName>
</protein>
<dbReference type="Proteomes" id="UP000230790">
    <property type="component" value="Unassembled WGS sequence"/>
</dbReference>
<keyword evidence="3" id="KW-1015">Disulfide bond</keyword>
<evidence type="ECO:0000313" key="5">
    <source>
        <dbReference type="Proteomes" id="UP000230790"/>
    </source>
</evidence>
<dbReference type="InterPro" id="IPR027417">
    <property type="entry name" value="P-loop_NTPase"/>
</dbReference>
<comment type="caution">
    <text evidence="4">The sequence shown here is derived from an EMBL/GenBank/DDBJ whole genome shotgun (WGS) entry which is preliminary data.</text>
</comment>
<dbReference type="InterPro" id="IPR036249">
    <property type="entry name" value="Thioredoxin-like_sf"/>
</dbReference>
<keyword evidence="2" id="KW-0186">Copper</keyword>
<dbReference type="AlphaFoldDB" id="A0A2M8Q9W4"/>
<gene>
    <name evidence="4" type="ORF">CUN48_12970</name>
</gene>
<sequence>MYGLSGRTLGQRIDEALAQVGLVERAKDRVKTYSSGMKRRLNIGIGLIHKPQLLGSVTRLSDLRGKTVMLFFGYTHCPDVCPLALSEMRKVKAALGKDAERIAFVFVSVDGTRDTPEVLRRYVRIFDPDFIGLT</sequence>
<dbReference type="InterPro" id="IPR003782">
    <property type="entry name" value="SCO1/SenC"/>
</dbReference>
<evidence type="ECO:0008006" key="6">
    <source>
        <dbReference type="Google" id="ProtNLM"/>
    </source>
</evidence>
<keyword evidence="2" id="KW-0479">Metal-binding</keyword>
<dbReference type="Gene3D" id="3.40.30.10">
    <property type="entry name" value="Glutaredoxin"/>
    <property type="match status" value="1"/>
</dbReference>
<accession>A0A2M8Q9W4</accession>
<dbReference type="EMBL" id="PGTN01000126">
    <property type="protein sequence ID" value="PJF46605.1"/>
    <property type="molecule type" value="Genomic_DNA"/>
</dbReference>
<dbReference type="Gene3D" id="3.40.50.300">
    <property type="entry name" value="P-loop containing nucleotide triphosphate hydrolases"/>
    <property type="match status" value="1"/>
</dbReference>
<dbReference type="GO" id="GO:0046872">
    <property type="term" value="F:metal ion binding"/>
    <property type="evidence" value="ECO:0007669"/>
    <property type="project" value="UniProtKB-KW"/>
</dbReference>
<evidence type="ECO:0000256" key="3">
    <source>
        <dbReference type="PIRSR" id="PIRSR603782-2"/>
    </source>
</evidence>
<evidence type="ECO:0000256" key="2">
    <source>
        <dbReference type="PIRSR" id="PIRSR603782-1"/>
    </source>
</evidence>
<organism evidence="4 5">
    <name type="scientific">Candidatus Thermofonsia Clade 3 bacterium</name>
    <dbReference type="NCBI Taxonomy" id="2364212"/>
    <lineage>
        <taxon>Bacteria</taxon>
        <taxon>Bacillati</taxon>
        <taxon>Chloroflexota</taxon>
        <taxon>Candidatus Thermofontia</taxon>
        <taxon>Candidatus Thermofonsia Clade 3</taxon>
    </lineage>
</organism>
<comment type="similarity">
    <text evidence="1">Belongs to the SCO1/2 family.</text>
</comment>
<dbReference type="PANTHER" id="PTHR12151:SF25">
    <property type="entry name" value="LINALOOL DEHYDRATASE_ISOMERASE DOMAIN-CONTAINING PROTEIN"/>
    <property type="match status" value="1"/>
</dbReference>
<reference evidence="4 5" key="1">
    <citation type="submission" date="2017-11" db="EMBL/GenBank/DDBJ databases">
        <title>Evolution of Phototrophy in the Chloroflexi Phylum Driven by Horizontal Gene Transfer.</title>
        <authorList>
            <person name="Ward L.M."/>
            <person name="Hemp J."/>
            <person name="Shih P.M."/>
            <person name="Mcglynn S.E."/>
            <person name="Fischer W."/>
        </authorList>
    </citation>
    <scope>NUCLEOTIDE SEQUENCE [LARGE SCALE GENOMIC DNA]</scope>
    <source>
        <strain evidence="4">JP3_7</strain>
    </source>
</reference>